<dbReference type="InterPro" id="IPR050643">
    <property type="entry name" value="Periplasmic_pilus_chap"/>
</dbReference>
<evidence type="ECO:0000256" key="2">
    <source>
        <dbReference type="ARBA" id="ARBA00007399"/>
    </source>
</evidence>
<dbReference type="EMBL" id="JAEHTE010000021">
    <property type="protein sequence ID" value="MBI6885656.1"/>
    <property type="molecule type" value="Genomic_DNA"/>
</dbReference>
<gene>
    <name evidence="9" type="ORF">JEU22_17240</name>
</gene>
<evidence type="ECO:0000259" key="7">
    <source>
        <dbReference type="Pfam" id="PF00345"/>
    </source>
</evidence>
<comment type="caution">
    <text evidence="9">The sequence shown here is derived from an EMBL/GenBank/DDBJ whole genome shotgun (WGS) entry which is preliminary data.</text>
</comment>
<evidence type="ECO:0000259" key="8">
    <source>
        <dbReference type="Pfam" id="PF02753"/>
    </source>
</evidence>
<feature type="signal peptide" evidence="6">
    <location>
        <begin position="1"/>
        <end position="27"/>
    </location>
</feature>
<dbReference type="PANTHER" id="PTHR30251">
    <property type="entry name" value="PILUS ASSEMBLY CHAPERONE"/>
    <property type="match status" value="1"/>
</dbReference>
<dbReference type="InterPro" id="IPR036316">
    <property type="entry name" value="Pili_assmbl_chap_C_dom_sf"/>
</dbReference>
<feature type="domain" description="Pili assembly chaperone N-terminal" evidence="7">
    <location>
        <begin position="29"/>
        <end position="145"/>
    </location>
</feature>
<reference evidence="9" key="1">
    <citation type="submission" date="2020-12" db="EMBL/GenBank/DDBJ databases">
        <title>Enhanced detection system for hospital associated transmission using whole genome sequencing surveillance.</title>
        <authorList>
            <person name="Harrison L.H."/>
            <person name="Van Tyne D."/>
            <person name="Marsh J.W."/>
            <person name="Griffith M.P."/>
            <person name="Snyder D.J."/>
            <person name="Cooper V.S."/>
            <person name="Mustapha M."/>
        </authorList>
    </citation>
    <scope>NUCLEOTIDE SEQUENCE</scope>
    <source>
        <strain evidence="9">PSB00042</strain>
    </source>
</reference>
<dbReference type="SUPFAM" id="SSF49354">
    <property type="entry name" value="PapD-like"/>
    <property type="match status" value="1"/>
</dbReference>
<dbReference type="GO" id="GO:0030288">
    <property type="term" value="C:outer membrane-bounded periplasmic space"/>
    <property type="evidence" value="ECO:0007669"/>
    <property type="project" value="InterPro"/>
</dbReference>
<comment type="similarity">
    <text evidence="2">Belongs to the periplasmic pilus chaperone family.</text>
</comment>
<dbReference type="Gene3D" id="2.60.40.10">
    <property type="entry name" value="Immunoglobulins"/>
    <property type="match status" value="2"/>
</dbReference>
<evidence type="ECO:0000256" key="4">
    <source>
        <dbReference type="ARBA" id="ARBA00022764"/>
    </source>
</evidence>
<evidence type="ECO:0000256" key="1">
    <source>
        <dbReference type="ARBA" id="ARBA00004418"/>
    </source>
</evidence>
<dbReference type="InterPro" id="IPR016148">
    <property type="entry name" value="Pili_assmbl_chaperone_C"/>
</dbReference>
<dbReference type="PRINTS" id="PR00969">
    <property type="entry name" value="CHAPERONPILI"/>
</dbReference>
<dbReference type="InterPro" id="IPR016147">
    <property type="entry name" value="Pili_assmbl_chaperone_N"/>
</dbReference>
<evidence type="ECO:0000256" key="6">
    <source>
        <dbReference type="SAM" id="SignalP"/>
    </source>
</evidence>
<dbReference type="SUPFAM" id="SSF49584">
    <property type="entry name" value="Periplasmic chaperone C-domain"/>
    <property type="match status" value="1"/>
</dbReference>
<dbReference type="Proteomes" id="UP000637061">
    <property type="component" value="Unassembled WGS sequence"/>
</dbReference>
<dbReference type="GO" id="GO:0071555">
    <property type="term" value="P:cell wall organization"/>
    <property type="evidence" value="ECO:0007669"/>
    <property type="project" value="InterPro"/>
</dbReference>
<dbReference type="Pfam" id="PF00345">
    <property type="entry name" value="PapD_N"/>
    <property type="match status" value="1"/>
</dbReference>
<dbReference type="RefSeq" id="WP_064491461.1">
    <property type="nucleotide sequence ID" value="NZ_JAEHTE010000021.1"/>
</dbReference>
<dbReference type="PANTHER" id="PTHR30251:SF2">
    <property type="entry name" value="FIMBRIAL CHAPERONE YADV-RELATED"/>
    <property type="match status" value="1"/>
</dbReference>
<keyword evidence="5" id="KW-0143">Chaperone</keyword>
<proteinExistence type="inferred from homology"/>
<evidence type="ECO:0000313" key="9">
    <source>
        <dbReference type="EMBL" id="MBI6885656.1"/>
    </source>
</evidence>
<dbReference type="InterPro" id="IPR008962">
    <property type="entry name" value="PapD-like_sf"/>
</dbReference>
<evidence type="ECO:0000256" key="5">
    <source>
        <dbReference type="ARBA" id="ARBA00023186"/>
    </source>
</evidence>
<evidence type="ECO:0000313" key="10">
    <source>
        <dbReference type="Proteomes" id="UP000637061"/>
    </source>
</evidence>
<organism evidence="9 10">
    <name type="scientific">Pseudomonas putida</name>
    <name type="common">Arthrobacter siderocapsulatus</name>
    <dbReference type="NCBI Taxonomy" id="303"/>
    <lineage>
        <taxon>Bacteria</taxon>
        <taxon>Pseudomonadati</taxon>
        <taxon>Pseudomonadota</taxon>
        <taxon>Gammaproteobacteria</taxon>
        <taxon>Pseudomonadales</taxon>
        <taxon>Pseudomonadaceae</taxon>
        <taxon>Pseudomonas</taxon>
    </lineage>
</organism>
<keyword evidence="4" id="KW-0574">Periplasm</keyword>
<name>A0A8I1EHL1_PSEPU</name>
<protein>
    <submittedName>
        <fullName evidence="9">Molecular chaperone</fullName>
    </submittedName>
</protein>
<feature type="chain" id="PRO_5034504245" evidence="6">
    <location>
        <begin position="28"/>
        <end position="245"/>
    </location>
</feature>
<keyword evidence="3 6" id="KW-0732">Signal</keyword>
<dbReference type="Pfam" id="PF02753">
    <property type="entry name" value="PapD_C"/>
    <property type="match status" value="1"/>
</dbReference>
<dbReference type="InterPro" id="IPR001829">
    <property type="entry name" value="Pili_assmbl_chaperone_bac"/>
</dbReference>
<dbReference type="InterPro" id="IPR013783">
    <property type="entry name" value="Ig-like_fold"/>
</dbReference>
<sequence length="245" mass="26896">MLPVTRTSTMLGGCLLLLASLLNSAQAALTISSTRIIYESSQRSASVVVANPSQRPFAAQTWVNTQADDTTTAVPLMTAPALFRLAAGKDQSVQISGLPNDLPQDRESLFFFNLQEIPQAIDGKQNTLNIALRTRIKLFYRPTQVQGNPVHRLKELRLVRTLRDGRPHLTLHNPTPYHYTFNRLDLVKGKQQEALPGVDMVPPMSELSYLLPPSLEGPGLQAIVAVINDYGGISKPLTLPVHDTP</sequence>
<dbReference type="AlphaFoldDB" id="A0A8I1EHL1"/>
<feature type="domain" description="Pili assembly chaperone C-terminal" evidence="8">
    <location>
        <begin position="172"/>
        <end position="234"/>
    </location>
</feature>
<evidence type="ECO:0000256" key="3">
    <source>
        <dbReference type="ARBA" id="ARBA00022729"/>
    </source>
</evidence>
<accession>A0A8I1EHL1</accession>
<comment type="subcellular location">
    <subcellularLocation>
        <location evidence="1">Periplasm</location>
    </subcellularLocation>
</comment>